<evidence type="ECO:0000313" key="6">
    <source>
        <dbReference type="EMBL" id="RCW46128.1"/>
    </source>
</evidence>
<evidence type="ECO:0000259" key="4">
    <source>
        <dbReference type="PROSITE" id="PS51077"/>
    </source>
</evidence>
<dbReference type="InterPro" id="IPR005471">
    <property type="entry name" value="Tscrpt_reg_IclR_N"/>
</dbReference>
<comment type="caution">
    <text evidence="6">The sequence shown here is derived from an EMBL/GenBank/DDBJ whole genome shotgun (WGS) entry which is preliminary data.</text>
</comment>
<dbReference type="EMBL" id="QPJC01000002">
    <property type="protein sequence ID" value="RCW46128.1"/>
    <property type="molecule type" value="Genomic_DNA"/>
</dbReference>
<dbReference type="Gene3D" id="3.30.450.40">
    <property type="match status" value="1"/>
</dbReference>
<feature type="domain" description="IclR-ED" evidence="5">
    <location>
        <begin position="70"/>
        <end position="248"/>
    </location>
</feature>
<dbReference type="OrthoDB" id="4068713at2"/>
<evidence type="ECO:0000256" key="1">
    <source>
        <dbReference type="ARBA" id="ARBA00023015"/>
    </source>
</evidence>
<organism evidence="6 7">
    <name type="scientific">Halopolyspora algeriensis</name>
    <dbReference type="NCBI Taxonomy" id="1500506"/>
    <lineage>
        <taxon>Bacteria</taxon>
        <taxon>Bacillati</taxon>
        <taxon>Actinomycetota</taxon>
        <taxon>Actinomycetes</taxon>
        <taxon>Actinomycetes incertae sedis</taxon>
        <taxon>Halopolyspora</taxon>
    </lineage>
</organism>
<protein>
    <submittedName>
        <fullName evidence="6">IclR family transcriptional regulator</fullName>
    </submittedName>
</protein>
<proteinExistence type="predicted"/>
<dbReference type="PANTHER" id="PTHR30136">
    <property type="entry name" value="HELIX-TURN-HELIX TRANSCRIPTIONAL REGULATOR, ICLR FAMILY"/>
    <property type="match status" value="1"/>
</dbReference>
<sequence>MARSSSGESVLSRVVRIVEVFDAETPALRVSEIARRAQLHIATASRLIEELVGYGWLQRDADRRVRIGVRMWELASRASPALGLREAAMPFLEDLHAVVGHHVQLGVRDGDEVLFLERLSAPGAVINVTRIAGRIPLHASSSGVVLLAHAPGHVQEKVLAGPLRAYTPHTIVDPKQLRGLLADVRRGGVAVCRGFIDVRATGVAVPLRDADNTVVAALSAVVPNDDNARVHIPALQAAARGISRAMGVHAPRDGSQHFSY</sequence>
<dbReference type="PANTHER" id="PTHR30136:SF24">
    <property type="entry name" value="HTH-TYPE TRANSCRIPTIONAL REPRESSOR ALLR"/>
    <property type="match status" value="1"/>
</dbReference>
<dbReference type="GO" id="GO:0045892">
    <property type="term" value="P:negative regulation of DNA-templated transcription"/>
    <property type="evidence" value="ECO:0007669"/>
    <property type="project" value="TreeGrafter"/>
</dbReference>
<feature type="domain" description="HTH iclR-type" evidence="4">
    <location>
        <begin position="8"/>
        <end position="69"/>
    </location>
</feature>
<dbReference type="GO" id="GO:0003677">
    <property type="term" value="F:DNA binding"/>
    <property type="evidence" value="ECO:0007669"/>
    <property type="project" value="UniProtKB-KW"/>
</dbReference>
<keyword evidence="2" id="KW-0238">DNA-binding</keyword>
<dbReference type="Gene3D" id="1.10.10.10">
    <property type="entry name" value="Winged helix-like DNA-binding domain superfamily/Winged helix DNA-binding domain"/>
    <property type="match status" value="1"/>
</dbReference>
<evidence type="ECO:0000313" key="7">
    <source>
        <dbReference type="Proteomes" id="UP000253495"/>
    </source>
</evidence>
<dbReference type="SUPFAM" id="SSF55781">
    <property type="entry name" value="GAF domain-like"/>
    <property type="match status" value="1"/>
</dbReference>
<keyword evidence="1" id="KW-0805">Transcription regulation</keyword>
<dbReference type="PROSITE" id="PS51078">
    <property type="entry name" value="ICLR_ED"/>
    <property type="match status" value="1"/>
</dbReference>
<keyword evidence="7" id="KW-1185">Reference proteome</keyword>
<dbReference type="InterPro" id="IPR050707">
    <property type="entry name" value="HTH_MetabolicPath_Reg"/>
</dbReference>
<dbReference type="RefSeq" id="WP_114451929.1">
    <property type="nucleotide sequence ID" value="NZ_QPJC01000002.1"/>
</dbReference>
<dbReference type="GO" id="GO:0003700">
    <property type="term" value="F:DNA-binding transcription factor activity"/>
    <property type="evidence" value="ECO:0007669"/>
    <property type="project" value="TreeGrafter"/>
</dbReference>
<gene>
    <name evidence="6" type="ORF">DFQ14_102430</name>
</gene>
<name>A0A368W2C3_9ACTN</name>
<dbReference type="InterPro" id="IPR014757">
    <property type="entry name" value="Tscrpt_reg_IclR_C"/>
</dbReference>
<dbReference type="InterPro" id="IPR029016">
    <property type="entry name" value="GAF-like_dom_sf"/>
</dbReference>
<evidence type="ECO:0000256" key="3">
    <source>
        <dbReference type="ARBA" id="ARBA00023163"/>
    </source>
</evidence>
<dbReference type="Pfam" id="PF09339">
    <property type="entry name" value="HTH_IclR"/>
    <property type="match status" value="1"/>
</dbReference>
<keyword evidence="3" id="KW-0804">Transcription</keyword>
<dbReference type="InterPro" id="IPR036388">
    <property type="entry name" value="WH-like_DNA-bd_sf"/>
</dbReference>
<accession>A0A368W2C3</accession>
<dbReference type="SMART" id="SM00346">
    <property type="entry name" value="HTH_ICLR"/>
    <property type="match status" value="1"/>
</dbReference>
<dbReference type="InterPro" id="IPR036390">
    <property type="entry name" value="WH_DNA-bd_sf"/>
</dbReference>
<evidence type="ECO:0000256" key="2">
    <source>
        <dbReference type="ARBA" id="ARBA00023125"/>
    </source>
</evidence>
<reference evidence="6 7" key="1">
    <citation type="submission" date="2018-07" db="EMBL/GenBank/DDBJ databases">
        <title>Genomic Encyclopedia of Type Strains, Phase III (KMG-III): the genomes of soil and plant-associated and newly described type strains.</title>
        <authorList>
            <person name="Whitman W."/>
        </authorList>
    </citation>
    <scope>NUCLEOTIDE SEQUENCE [LARGE SCALE GENOMIC DNA]</scope>
    <source>
        <strain evidence="6 7">CECT 8575</strain>
    </source>
</reference>
<dbReference type="AlphaFoldDB" id="A0A368W2C3"/>
<dbReference type="Pfam" id="PF01614">
    <property type="entry name" value="IclR_C"/>
    <property type="match status" value="1"/>
</dbReference>
<dbReference type="PROSITE" id="PS51077">
    <property type="entry name" value="HTH_ICLR"/>
    <property type="match status" value="1"/>
</dbReference>
<dbReference type="SUPFAM" id="SSF46785">
    <property type="entry name" value="Winged helix' DNA-binding domain"/>
    <property type="match status" value="1"/>
</dbReference>
<dbReference type="Proteomes" id="UP000253495">
    <property type="component" value="Unassembled WGS sequence"/>
</dbReference>
<evidence type="ECO:0000259" key="5">
    <source>
        <dbReference type="PROSITE" id="PS51078"/>
    </source>
</evidence>